<evidence type="ECO:0000313" key="4">
    <source>
        <dbReference type="WBParaSite" id="Smp_241410.2"/>
    </source>
</evidence>
<dbReference type="InterPro" id="IPR000477">
    <property type="entry name" value="RT_dom"/>
</dbReference>
<keyword evidence="2" id="KW-0812">Transmembrane</keyword>
<keyword evidence="1" id="KW-0539">Nucleus</keyword>
<keyword evidence="2" id="KW-0472">Membrane</keyword>
<dbReference type="GO" id="GO:0000333">
    <property type="term" value="C:telomerase catalytic core complex"/>
    <property type="evidence" value="ECO:0007669"/>
    <property type="project" value="TreeGrafter"/>
</dbReference>
<evidence type="ECO:0000259" key="3">
    <source>
        <dbReference type="PROSITE" id="PS50878"/>
    </source>
</evidence>
<dbReference type="GO" id="GO:0042162">
    <property type="term" value="F:telomeric DNA binding"/>
    <property type="evidence" value="ECO:0007669"/>
    <property type="project" value="TreeGrafter"/>
</dbReference>
<dbReference type="STRING" id="6183.A0A5K4F0Q4"/>
<evidence type="ECO:0000256" key="2">
    <source>
        <dbReference type="SAM" id="Phobius"/>
    </source>
</evidence>
<keyword evidence="1" id="KW-0460">Magnesium</keyword>
<dbReference type="GO" id="GO:0046872">
    <property type="term" value="F:metal ion binding"/>
    <property type="evidence" value="ECO:0007669"/>
    <property type="project" value="UniProtKB-KW"/>
</dbReference>
<organism evidence="4">
    <name type="scientific">Schistosoma mansoni</name>
    <name type="common">Blood fluke</name>
    <dbReference type="NCBI Taxonomy" id="6183"/>
    <lineage>
        <taxon>Eukaryota</taxon>
        <taxon>Metazoa</taxon>
        <taxon>Spiralia</taxon>
        <taxon>Lophotrochozoa</taxon>
        <taxon>Platyhelminthes</taxon>
        <taxon>Trematoda</taxon>
        <taxon>Digenea</taxon>
        <taxon>Strigeidida</taxon>
        <taxon>Schistosomatoidea</taxon>
        <taxon>Schistosomatidae</taxon>
        <taxon>Schistosoma</taxon>
    </lineage>
</organism>
<dbReference type="GO" id="GO:0070034">
    <property type="term" value="F:telomerase RNA binding"/>
    <property type="evidence" value="ECO:0007669"/>
    <property type="project" value="TreeGrafter"/>
</dbReference>
<comment type="function">
    <text evidence="1">Telomerase is a ribonucleoprotein enzyme essential for the replication of chromosome termini in most eukaryotes. It elongates telomeres. It is a reverse transcriptase that adds simple sequence repeats to chromosome ends by copying a template sequence within the RNA component of the enzyme.</text>
</comment>
<keyword evidence="1" id="KW-0158">Chromosome</keyword>
<dbReference type="InterPro" id="IPR043128">
    <property type="entry name" value="Rev_trsase/Diguanyl_cyclase"/>
</dbReference>
<comment type="catalytic activity">
    <reaction evidence="1">
        <text>DNA(n) + a 2'-deoxyribonucleoside 5'-triphosphate = DNA(n+1) + diphosphate</text>
        <dbReference type="Rhea" id="RHEA:22508"/>
        <dbReference type="Rhea" id="RHEA-COMP:17339"/>
        <dbReference type="Rhea" id="RHEA-COMP:17340"/>
        <dbReference type="ChEBI" id="CHEBI:33019"/>
        <dbReference type="ChEBI" id="CHEBI:61560"/>
        <dbReference type="ChEBI" id="CHEBI:173112"/>
        <dbReference type="EC" id="2.7.7.49"/>
    </reaction>
</comment>
<dbReference type="InterPro" id="IPR003545">
    <property type="entry name" value="Telomerase_RT"/>
</dbReference>
<dbReference type="GO" id="GO:0000781">
    <property type="term" value="C:chromosome, telomeric region"/>
    <property type="evidence" value="ECO:0007669"/>
    <property type="project" value="UniProtKB-SubCell"/>
</dbReference>
<feature type="domain" description="Reverse transcriptase" evidence="3">
    <location>
        <begin position="111"/>
        <end position="399"/>
    </location>
</feature>
<protein>
    <recommendedName>
        <fullName evidence="1">Telomerase reverse transcriptase</fullName>
        <ecNumber evidence="1">2.7.7.49</ecNumber>
    </recommendedName>
    <alternativeName>
        <fullName evidence="1">Telomerase catalytic subunit</fullName>
    </alternativeName>
</protein>
<dbReference type="GO" id="GO:0007004">
    <property type="term" value="P:telomere maintenance via telomerase"/>
    <property type="evidence" value="ECO:0007669"/>
    <property type="project" value="TreeGrafter"/>
</dbReference>
<reference evidence="4" key="1">
    <citation type="submission" date="2019-11" db="UniProtKB">
        <authorList>
            <consortium name="WormBaseParasite"/>
        </authorList>
    </citation>
    <scope>IDENTIFICATION</scope>
    <source>
        <strain evidence="4">Puerto Rican</strain>
    </source>
</reference>
<dbReference type="ExpressionAtlas" id="A0A5K4F0Q4">
    <property type="expression patterns" value="baseline"/>
</dbReference>
<proteinExistence type="inferred from homology"/>
<dbReference type="InterPro" id="IPR043502">
    <property type="entry name" value="DNA/RNA_pol_sf"/>
</dbReference>
<accession>A0A5K4F0Q4</accession>
<dbReference type="WBParaSite" id="Smp_241410.2">
    <property type="protein sequence ID" value="Smp_241410.2"/>
    <property type="gene ID" value="Smp_241410"/>
</dbReference>
<keyword evidence="1" id="KW-0779">Telomere</keyword>
<comment type="subcellular location">
    <subcellularLocation>
        <location evidence="1">Nucleus</location>
    </subcellularLocation>
    <subcellularLocation>
        <location evidence="1">Chromosome</location>
        <location evidence="1">Telomere</location>
    </subcellularLocation>
</comment>
<keyword evidence="2" id="KW-1133">Transmembrane helix</keyword>
<dbReference type="EC" id="2.7.7.49" evidence="1"/>
<dbReference type="SUPFAM" id="SSF56672">
    <property type="entry name" value="DNA/RNA polymerases"/>
    <property type="match status" value="1"/>
</dbReference>
<feature type="transmembrane region" description="Helical" evidence="2">
    <location>
        <begin position="29"/>
        <end position="46"/>
    </location>
</feature>
<sequence>MQYGCGIRLSSIYHSFKVPDDRSSIWRPYFYSLVYTLLNGLVVFYLKKYFRWCEFNTVVPTVAYFTYESWKKLSTNFINDLIQNNIIQNKINHNSISLIYSNEYINKTYILTHSIGRLSMKPLRKDFRLVINANYQLLSSIKNLINPTEFNSNIQYSIESCLSLNQRLKLNNGLFEFLKKLKIELPGIYAPSLLSTKSAFNTLLSFRSLVYSIGFRRFWIAKLDILDFFNQINHSKLLDVFSDTLNEVSNYMYPTPNIHFLVRELEWFLKESIVSIDGKLYSFIKGIPQGSCISSDLANIYLAQLDRELHRTQTILWSPHKFLQNDIFKTTDIHLNKCSTILRYLDDYLCISTSKIELQNLIKRIKTSLNSYGLLLNEQKSQTNLYDPNVPIKWLGIEVHSSLTITLPKNNSPPKFCRFSGQSLSANDCMRRLCKFRLHCPTWRFTFHKIIYNTNIRQNVFICKNENIRKTNYLLQINANRLGNRIADIVWISLKTSPEKDRLLQPSTSRRLASNI</sequence>
<evidence type="ECO:0000256" key="1">
    <source>
        <dbReference type="RuleBase" id="RU365061"/>
    </source>
</evidence>
<name>A0A5K4F0Q4_SCHMA</name>
<keyword evidence="1" id="KW-0479">Metal-binding</keyword>
<dbReference type="PANTHER" id="PTHR12066:SF0">
    <property type="entry name" value="TELOMERASE REVERSE TRANSCRIPTASE"/>
    <property type="match status" value="1"/>
</dbReference>
<dbReference type="Pfam" id="PF00078">
    <property type="entry name" value="RVT_1"/>
    <property type="match status" value="1"/>
</dbReference>
<keyword evidence="1" id="KW-0548">Nucleotidyltransferase</keyword>
<dbReference type="GO" id="GO:0003720">
    <property type="term" value="F:telomerase activity"/>
    <property type="evidence" value="ECO:0007669"/>
    <property type="project" value="InterPro"/>
</dbReference>
<comment type="similarity">
    <text evidence="1">Belongs to the reverse transcriptase family. Telomerase subfamily.</text>
</comment>
<dbReference type="PROSITE" id="PS50878">
    <property type="entry name" value="RT_POL"/>
    <property type="match status" value="1"/>
</dbReference>
<dbReference type="AlphaFoldDB" id="A0A5K4F0Q4"/>
<dbReference type="Gene3D" id="3.30.70.270">
    <property type="match status" value="1"/>
</dbReference>
<keyword evidence="1" id="KW-0808">Transferase</keyword>
<keyword evidence="1" id="KW-0695">RNA-directed DNA polymerase</keyword>
<dbReference type="InParanoid" id="A0A5K4F0Q4"/>
<dbReference type="PANTHER" id="PTHR12066">
    <property type="entry name" value="TELOMERASE REVERSE TRANSCRIPTASE"/>
    <property type="match status" value="1"/>
</dbReference>